<comment type="caution">
    <text evidence="1">The sequence shown here is derived from an EMBL/GenBank/DDBJ whole genome shotgun (WGS) entry which is preliminary data.</text>
</comment>
<accession>A0A501W8S8</accession>
<evidence type="ECO:0000313" key="1">
    <source>
        <dbReference type="EMBL" id="TPE43217.1"/>
    </source>
</evidence>
<organism evidence="1 2">
    <name type="scientific">Pontibacter mangrovi</name>
    <dbReference type="NCBI Taxonomy" id="2589816"/>
    <lineage>
        <taxon>Bacteria</taxon>
        <taxon>Pseudomonadati</taxon>
        <taxon>Bacteroidota</taxon>
        <taxon>Cytophagia</taxon>
        <taxon>Cytophagales</taxon>
        <taxon>Hymenobacteraceae</taxon>
        <taxon>Pontibacter</taxon>
    </lineage>
</organism>
<dbReference type="Proteomes" id="UP000316727">
    <property type="component" value="Unassembled WGS sequence"/>
</dbReference>
<dbReference type="PANTHER" id="PTHR37310">
    <property type="entry name" value="CYTOPLASMIC PROTEIN-RELATED"/>
    <property type="match status" value="1"/>
</dbReference>
<evidence type="ECO:0000313" key="2">
    <source>
        <dbReference type="Proteomes" id="UP000316727"/>
    </source>
</evidence>
<gene>
    <name evidence="1" type="ORF">FJM65_13965</name>
</gene>
<dbReference type="Pfam" id="PF03860">
    <property type="entry name" value="Csp"/>
    <property type="match status" value="1"/>
</dbReference>
<dbReference type="PANTHER" id="PTHR37310:SF1">
    <property type="entry name" value="CYTOPLASMIC PROTEIN"/>
    <property type="match status" value="1"/>
</dbReference>
<dbReference type="EMBL" id="VFRQ01000007">
    <property type="protein sequence ID" value="TPE43217.1"/>
    <property type="molecule type" value="Genomic_DNA"/>
</dbReference>
<dbReference type="InterPro" id="IPR005560">
    <property type="entry name" value="Csp_YhjQ"/>
</dbReference>
<dbReference type="OrthoDB" id="5396211at2"/>
<dbReference type="AlphaFoldDB" id="A0A501W8S8"/>
<dbReference type="Gene3D" id="1.20.1270.360">
    <property type="match status" value="1"/>
</dbReference>
<name>A0A501W8S8_9BACT</name>
<reference evidence="1 2" key="1">
    <citation type="submission" date="2019-06" db="EMBL/GenBank/DDBJ databases">
        <title>A novel bacterium of genus Pontibacter, isolated from marine sediment.</title>
        <authorList>
            <person name="Huang H."/>
            <person name="Mo K."/>
            <person name="Hu Y."/>
        </authorList>
    </citation>
    <scope>NUCLEOTIDE SEQUENCE [LARGE SCALE GENOMIC DNA]</scope>
    <source>
        <strain evidence="1 2">HB172049</strain>
    </source>
</reference>
<dbReference type="RefSeq" id="WP_140622163.1">
    <property type="nucleotide sequence ID" value="NZ_VFRQ01000007.1"/>
</dbReference>
<keyword evidence="2" id="KW-1185">Reference proteome</keyword>
<dbReference type="InterPro" id="IPR044543">
    <property type="entry name" value="YHJQ-like"/>
</dbReference>
<dbReference type="CDD" id="cd08026">
    <property type="entry name" value="DUF326"/>
    <property type="match status" value="1"/>
</dbReference>
<protein>
    <submittedName>
        <fullName evidence="1">Four-helix bundle copper-binding protein</fullName>
    </submittedName>
</protein>
<proteinExistence type="predicted"/>
<sequence length="111" mass="12700">MKSEITNNLEHVLVKCMTACETCATLCLQEDNVKEMAGCIMLDRDCADICITTARFVARNSKHAKHVMKECIEICKKCEAECRQHEHEHCQKCADACRECAEACENWMQQK</sequence>